<evidence type="ECO:0000313" key="6">
    <source>
        <dbReference type="EMBL" id="MSS48117.1"/>
    </source>
</evidence>
<evidence type="ECO:0000313" key="7">
    <source>
        <dbReference type="EMBL" id="NMW37570.1"/>
    </source>
</evidence>
<name>A0A0P0LJF0_PHOVU</name>
<dbReference type="AlphaFoldDB" id="A0A0P0LJF0"/>
<dbReference type="EMBL" id="JAKNGO010000007">
    <property type="protein sequence ID" value="MCG4687906.1"/>
    <property type="molecule type" value="Genomic_DNA"/>
</dbReference>
<reference evidence="2 19" key="5">
    <citation type="journal article" date="2019" name="Nat. Med.">
        <title>A library of human gut bacterial isolates paired with longitudinal multiomics data enables mechanistic microbiome research.</title>
        <authorList>
            <person name="Poyet M."/>
            <person name="Groussin M."/>
            <person name="Gibbons S.M."/>
            <person name="Avila-Pacheco J."/>
            <person name="Jiang X."/>
            <person name="Kearney S.M."/>
            <person name="Perrotta A.R."/>
            <person name="Berdy B."/>
            <person name="Zhao S."/>
            <person name="Lieberman T.D."/>
            <person name="Swanson P.K."/>
            <person name="Smith M."/>
            <person name="Roesemann S."/>
            <person name="Alexander J.E."/>
            <person name="Rich S.A."/>
            <person name="Livny J."/>
            <person name="Vlamakis H."/>
            <person name="Clish C."/>
            <person name="Bullock K."/>
            <person name="Deik A."/>
            <person name="Scott J."/>
            <person name="Pierce K.A."/>
            <person name="Xavier R.J."/>
            <person name="Alm E.J."/>
        </authorList>
    </citation>
    <scope>NUCLEOTIDE SEQUENCE [LARGE SCALE GENOMIC DNA]</scope>
    <source>
        <strain evidence="2 19">BIOML-A9</strain>
    </source>
</reference>
<evidence type="ECO:0000313" key="18">
    <source>
        <dbReference type="Proteomes" id="UP000460950"/>
    </source>
</evidence>
<evidence type="ECO:0000313" key="15">
    <source>
        <dbReference type="Proteomes" id="UP000283833"/>
    </source>
</evidence>
<evidence type="ECO:0000313" key="13">
    <source>
        <dbReference type="Proteomes" id="UP000061587"/>
    </source>
</evidence>
<dbReference type="EMBL" id="QRLF01000010">
    <property type="protein sequence ID" value="RHI92528.1"/>
    <property type="molecule type" value="Genomic_DNA"/>
</dbReference>
<protein>
    <submittedName>
        <fullName evidence="1">Uncharacterized protein</fullName>
    </submittedName>
</protein>
<dbReference type="EMBL" id="QSSN01000009">
    <property type="protein sequence ID" value="RGL86309.1"/>
    <property type="molecule type" value="Genomic_DNA"/>
</dbReference>
<evidence type="ECO:0000313" key="20">
    <source>
        <dbReference type="Proteomes" id="UP000555193"/>
    </source>
</evidence>
<dbReference type="Proteomes" id="UP000583639">
    <property type="component" value="Unassembled WGS sequence"/>
</dbReference>
<evidence type="ECO:0000313" key="4">
    <source>
        <dbReference type="EMBL" id="MBV3487938.1"/>
    </source>
</evidence>
<dbReference type="Proteomes" id="UP000470332">
    <property type="component" value="Unassembled WGS sequence"/>
</dbReference>
<reference evidence="1 13" key="2">
    <citation type="journal article" date="2016" name="Genome Biol. Evol.">
        <title>Extensive mobilome-driven genome diversification in mouse gut-associated Bacteroides vulgatus mpk.</title>
        <authorList>
            <person name="Lange A."/>
            <person name="Beier S."/>
            <person name="Steimle A."/>
            <person name="Autenrieth I.B."/>
            <person name="Huson D.H."/>
            <person name="Frick J.S."/>
        </authorList>
    </citation>
    <scope>NUCLEOTIDE SEQUENCE [LARGE SCALE GENOMIC DNA]</scope>
    <source>
        <strain evidence="13">mpk</strain>
        <strain evidence="1">Mpk</strain>
    </source>
</reference>
<sequence>MSRLKDFPSIHDRIHTGYSNALHSLYEIGRNLSDKERQEVIARVRAKGYRVEELEFYEYAPTDTMRHLFVRMEGEAESIPYFMLDKECWSEIVDALLVVYTSPS</sequence>
<dbReference type="Proteomes" id="UP000758576">
    <property type="component" value="Unassembled WGS sequence"/>
</dbReference>
<reference evidence="14 15" key="3">
    <citation type="submission" date="2018-08" db="EMBL/GenBank/DDBJ databases">
        <title>A genome reference for cultivated species of the human gut microbiota.</title>
        <authorList>
            <person name="Zou Y."/>
            <person name="Xue W."/>
            <person name="Luo G."/>
        </authorList>
    </citation>
    <scope>NUCLEOTIDE SEQUENCE [LARGE SCALE GENOMIC DNA]</scope>
    <source>
        <strain evidence="10 15">AF18-14</strain>
        <strain evidence="11 16">AM13-21</strain>
        <strain evidence="9 14">TF05-18</strain>
    </source>
</reference>
<evidence type="ECO:0000313" key="11">
    <source>
        <dbReference type="EMBL" id="RHI92528.1"/>
    </source>
</evidence>
<evidence type="ECO:0000313" key="3">
    <source>
        <dbReference type="EMBL" id="MBU9138218.1"/>
    </source>
</evidence>
<evidence type="ECO:0000313" key="16">
    <source>
        <dbReference type="Proteomes" id="UP000285777"/>
    </source>
</evidence>
<dbReference type="Proteomes" id="UP000460950">
    <property type="component" value="Unassembled WGS sequence"/>
</dbReference>
<reference evidence="5" key="9">
    <citation type="submission" date="2022-01" db="EMBL/GenBank/DDBJ databases">
        <title>Collection of gut derived symbiotic bacterial strains cultured from healthy donors.</title>
        <authorList>
            <person name="Lin H."/>
            <person name="Kohout C."/>
            <person name="Waligurski E."/>
            <person name="Pamer E.G."/>
        </authorList>
    </citation>
    <scope>NUCLEOTIDE SEQUENCE</scope>
    <source>
        <strain evidence="5">DFI.6.72</strain>
    </source>
</reference>
<evidence type="ECO:0000313" key="1">
    <source>
        <dbReference type="EMBL" id="ALK84496.1"/>
    </source>
</evidence>
<evidence type="ECO:0000313" key="21">
    <source>
        <dbReference type="Proteomes" id="UP000583639"/>
    </source>
</evidence>
<dbReference type="Proteomes" id="UP000261278">
    <property type="component" value="Unassembled WGS sequence"/>
</dbReference>
<gene>
    <name evidence="1" type="ORF">BvMPK_1894</name>
    <name evidence="11" type="ORF">DW150_07410</name>
    <name evidence="10" type="ORF">DWX04_10300</name>
    <name evidence="9" type="ORF">DXC44_09075</name>
    <name evidence="12" type="ORF">EH214_00505</name>
    <name evidence="6" type="ORF">FYJ30_07265</name>
    <name evidence="2" type="ORF">GAS37_03130</name>
    <name evidence="7" type="ORF">HKQ54_15805</name>
    <name evidence="8" type="ORF">HKQ55_19900</name>
    <name evidence="4" type="ORF">KSX14_04700</name>
    <name evidence="3" type="ORF">KTG10_05540</name>
    <name evidence="5" type="ORF">L0N01_04695</name>
</gene>
<evidence type="ECO:0000313" key="12">
    <source>
        <dbReference type="EMBL" id="TSE50218.1"/>
    </source>
</evidence>
<dbReference type="EMBL" id="QRXI01000011">
    <property type="protein sequence ID" value="RGT93751.1"/>
    <property type="molecule type" value="Genomic_DNA"/>
</dbReference>
<dbReference type="EMBL" id="VULU01000010">
    <property type="protein sequence ID" value="MSS48117.1"/>
    <property type="molecule type" value="Genomic_DNA"/>
</dbReference>
<reference evidence="12 17" key="4">
    <citation type="journal article" date="2019" name="Nat. Commun.">
        <title>Gram positive-like bacteriocins with broad spectrum anti-Bacteroidales activity encoded on mobile elements of the human gut microbiota.</title>
        <authorList>
            <person name="Bechon N."/>
            <person name="Coyne M.J.Jr."/>
            <person name="Laclare-Mceneany V."/>
            <person name="Chatzidaki-Livanis M."/>
            <person name="Ghigo J.-M."/>
            <person name="Comstock L.E."/>
        </authorList>
    </citation>
    <scope>NUCLEOTIDE SEQUENCE [LARGE SCALE GENOMIC DNA]</scope>
    <source>
        <strain evidence="12 17">CL01T12C17</strain>
    </source>
</reference>
<dbReference type="EMBL" id="RWHZ01000003">
    <property type="protein sequence ID" value="TSE50218.1"/>
    <property type="molecule type" value="Genomic_DNA"/>
</dbReference>
<evidence type="ECO:0000313" key="8">
    <source>
        <dbReference type="EMBL" id="NMW42327.1"/>
    </source>
</evidence>
<dbReference type="RefSeq" id="WP_016270066.1">
    <property type="nucleotide sequence ID" value="NZ_BAABYE010000001.1"/>
</dbReference>
<evidence type="ECO:0000313" key="2">
    <source>
        <dbReference type="EMBL" id="KAB3866136.1"/>
    </source>
</evidence>
<dbReference type="EMBL" id="JABDSH010000086">
    <property type="protein sequence ID" value="NMW37570.1"/>
    <property type="molecule type" value="Genomic_DNA"/>
</dbReference>
<evidence type="ECO:0000313" key="17">
    <source>
        <dbReference type="Proteomes" id="UP000408523"/>
    </source>
</evidence>
<dbReference type="EMBL" id="JABDSI010000136">
    <property type="protein sequence ID" value="NMW42327.1"/>
    <property type="molecule type" value="Genomic_DNA"/>
</dbReference>
<dbReference type="Proteomes" id="UP000061587">
    <property type="component" value="Chromosome"/>
</dbReference>
<dbReference type="EMBL" id="WCXA01000004">
    <property type="protein sequence ID" value="KAB3866136.1"/>
    <property type="molecule type" value="Genomic_DNA"/>
</dbReference>
<reference evidence="3" key="8">
    <citation type="submission" date="2021-06" db="EMBL/GenBank/DDBJ databases">
        <title>Collection of gut derived symbiotic bacterial strains cultured from healthy donors.</title>
        <authorList>
            <person name="Lin H."/>
            <person name="Littmann E."/>
            <person name="Pamer E.G."/>
        </authorList>
    </citation>
    <scope>NUCLEOTIDE SEQUENCE</scope>
    <source>
        <strain evidence="4">MSK.19.85</strain>
        <strain evidence="3">MSK.6.33</strain>
    </source>
</reference>
<proteinExistence type="predicted"/>
<organism evidence="1 13">
    <name type="scientific">Phocaeicola vulgatus</name>
    <name type="common">Bacteroides vulgatus</name>
    <dbReference type="NCBI Taxonomy" id="821"/>
    <lineage>
        <taxon>Bacteria</taxon>
        <taxon>Pseudomonadati</taxon>
        <taxon>Bacteroidota</taxon>
        <taxon>Bacteroidia</taxon>
        <taxon>Bacteroidales</taxon>
        <taxon>Bacteroidaceae</taxon>
        <taxon>Phocaeicola</taxon>
    </lineage>
</organism>
<dbReference type="EMBL" id="JAHPYS010000008">
    <property type="protein sequence ID" value="MBU9138218.1"/>
    <property type="molecule type" value="Genomic_DNA"/>
</dbReference>
<dbReference type="Proteomes" id="UP000285777">
    <property type="component" value="Unassembled WGS sequence"/>
</dbReference>
<reference evidence="20 21" key="7">
    <citation type="submission" date="2020-04" db="EMBL/GenBank/DDBJ databases">
        <title>A novel gut-associated lysogenic phage, Bacteroides phage BV01, alters the host transcriptome and bile acid metabolism in Bacteroides vulgatus.</title>
        <authorList>
            <person name="Campbell D.E."/>
            <person name="Ly L."/>
            <person name="Ridlon J.M."/>
            <person name="Hsiao A."/>
            <person name="Degnan P.H."/>
        </authorList>
    </citation>
    <scope>NUCLEOTIDE SEQUENCE [LARGE SCALE GENOMIC DNA]</scope>
    <source>
        <strain evidence="7 20">VPI-4506</strain>
        <strain evidence="8 21">VPI-BV8526</strain>
    </source>
</reference>
<evidence type="ECO:0000313" key="14">
    <source>
        <dbReference type="Proteomes" id="UP000261278"/>
    </source>
</evidence>
<evidence type="ECO:0000313" key="9">
    <source>
        <dbReference type="EMBL" id="RGL86309.1"/>
    </source>
</evidence>
<dbReference type="Proteomes" id="UP001200843">
    <property type="component" value="Unassembled WGS sequence"/>
</dbReference>
<reference evidence="13" key="1">
    <citation type="submission" date="2015-10" db="EMBL/GenBank/DDBJ databases">
        <title>Extensive mobilome-driven genome diversification in gut-associated Bacteroides vulgatus mpk.</title>
        <authorList>
            <person name="Beier S."/>
            <person name="Lange A."/>
            <person name="Huson D.H."/>
            <person name="Frick J.-S."/>
            <person name="Autenrieth I.B."/>
        </authorList>
    </citation>
    <scope>NUCLEOTIDE SEQUENCE [LARGE SCALE GENOMIC DNA]</scope>
    <source>
        <strain evidence="13">mpk</strain>
    </source>
</reference>
<evidence type="ECO:0000313" key="19">
    <source>
        <dbReference type="Proteomes" id="UP000470332"/>
    </source>
</evidence>
<evidence type="ECO:0000313" key="10">
    <source>
        <dbReference type="EMBL" id="RGT93751.1"/>
    </source>
</evidence>
<dbReference type="PATRIC" id="fig|821.40.peg.2269"/>
<evidence type="ECO:0000313" key="5">
    <source>
        <dbReference type="EMBL" id="MCG4687906.1"/>
    </source>
</evidence>
<accession>A0A0P0LJF0</accession>
<dbReference type="EMBL" id="JAHOGA010000007">
    <property type="protein sequence ID" value="MBV3487938.1"/>
    <property type="molecule type" value="Genomic_DNA"/>
</dbReference>
<dbReference type="Proteomes" id="UP000555193">
    <property type="component" value="Unassembled WGS sequence"/>
</dbReference>
<dbReference type="EMBL" id="CP013020">
    <property type="protein sequence ID" value="ALK84496.1"/>
    <property type="molecule type" value="Genomic_DNA"/>
</dbReference>
<reference evidence="6 18" key="6">
    <citation type="submission" date="2019-09" db="EMBL/GenBank/DDBJ databases">
        <title>In-depth cultivation of the pig gut microbiome towards novel bacterial diversity and tailored functional studies.</title>
        <authorList>
            <person name="Wylensek D."/>
            <person name="Hitch T.C.A."/>
            <person name="Clavel T."/>
        </authorList>
    </citation>
    <scope>NUCLEOTIDE SEQUENCE [LARGE SCALE GENOMIC DNA]</scope>
    <source>
        <strain evidence="6 18">WCA-389-WT-3C</strain>
    </source>
</reference>
<dbReference type="Proteomes" id="UP000408523">
    <property type="component" value="Unassembled WGS sequence"/>
</dbReference>
<dbReference type="Proteomes" id="UP000283833">
    <property type="component" value="Unassembled WGS sequence"/>
</dbReference>
<dbReference type="Proteomes" id="UP000736888">
    <property type="component" value="Unassembled WGS sequence"/>
</dbReference>